<name>A0A090K4L1_9GAMM</name>
<keyword evidence="3" id="KW-1185">Reference proteome</keyword>
<reference evidence="2 4" key="2">
    <citation type="submission" date="2016-11" db="EMBL/GenBank/DDBJ databases">
        <authorList>
            <person name="Jaros S."/>
            <person name="Januszkiewicz K."/>
            <person name="Wedrychowicz H."/>
        </authorList>
    </citation>
    <scope>NUCLEOTIDE SEQUENCE [LARGE SCALE GENOMIC DNA]</scope>
    <source>
        <strain evidence="2">NVI 5450</strain>
    </source>
</reference>
<evidence type="ECO:0000313" key="4">
    <source>
        <dbReference type="Proteomes" id="UP000183794"/>
    </source>
</evidence>
<proteinExistence type="predicted"/>
<dbReference type="RefSeq" id="WP_244536255.1">
    <property type="nucleotide sequence ID" value="NZ_CAWRCN010000083.1"/>
</dbReference>
<sequence length="118" mass="13346">MMSVTMPKKLCYLLELPDSKVTFSVLLMADNVCLSVAGIDECYAIERLMIVENPSAQLQGYYICDYATPVWSLEDLSLQDIGLLSANFGLLIEHEYNDIYAMEAHHVIDSEKYQSIKT</sequence>
<evidence type="ECO:0000313" key="1">
    <source>
        <dbReference type="EMBL" id="SGY83267.1"/>
    </source>
</evidence>
<dbReference type="AlphaFoldDB" id="A0A090K4L1"/>
<gene>
    <name evidence="1" type="ORF">MT2528_0402</name>
    <name evidence="2" type="ORF">NVI5450_0386</name>
</gene>
<dbReference type="HOGENOM" id="CLU_2070466_0_0_6"/>
<reference evidence="1 3" key="1">
    <citation type="submission" date="2016-11" db="EMBL/GenBank/DDBJ databases">
        <authorList>
            <person name="Klemetsen T."/>
        </authorList>
    </citation>
    <scope>NUCLEOTIDE SEQUENCE [LARGE SCALE GENOMIC DNA]</scope>
    <source>
        <strain evidence="1">MT 2528</strain>
    </source>
</reference>
<dbReference type="PATRIC" id="fig|80854.5.peg.711"/>
<evidence type="ECO:0000313" key="3">
    <source>
        <dbReference type="Proteomes" id="UP000182660"/>
    </source>
</evidence>
<accession>A0A090K4L1</accession>
<dbReference type="EMBL" id="FPLD01000011">
    <property type="protein sequence ID" value="SGY84376.1"/>
    <property type="molecule type" value="Genomic_DNA"/>
</dbReference>
<dbReference type="EMBL" id="FPLJ01000013">
    <property type="protein sequence ID" value="SGY83267.1"/>
    <property type="molecule type" value="Genomic_DNA"/>
</dbReference>
<dbReference type="STRING" id="80854.MVIS_0679"/>
<evidence type="ECO:0000313" key="2">
    <source>
        <dbReference type="EMBL" id="SGY84376.1"/>
    </source>
</evidence>
<dbReference type="KEGG" id="mvs:MVIS_0679"/>
<protein>
    <submittedName>
        <fullName evidence="2">Uncharacterized protein</fullName>
    </submittedName>
</protein>
<dbReference type="Proteomes" id="UP000182660">
    <property type="component" value="Unassembled WGS sequence"/>
</dbReference>
<organism evidence="2 4">
    <name type="scientific">Moritella viscosa</name>
    <dbReference type="NCBI Taxonomy" id="80854"/>
    <lineage>
        <taxon>Bacteria</taxon>
        <taxon>Pseudomonadati</taxon>
        <taxon>Pseudomonadota</taxon>
        <taxon>Gammaproteobacteria</taxon>
        <taxon>Alteromonadales</taxon>
        <taxon>Moritellaceae</taxon>
        <taxon>Moritella</taxon>
    </lineage>
</organism>
<dbReference type="Proteomes" id="UP000183794">
    <property type="component" value="Unassembled WGS sequence"/>
</dbReference>